<dbReference type="Proteomes" id="UP000087766">
    <property type="component" value="Chromosome 8"/>
</dbReference>
<dbReference type="AlphaFoldDB" id="A0A1S3V0F8"/>
<dbReference type="OrthoDB" id="1746660at2759"/>
<dbReference type="CDD" id="cd00303">
    <property type="entry name" value="retropepsin_like"/>
    <property type="match status" value="1"/>
</dbReference>
<organism evidence="2 3">
    <name type="scientific">Vigna radiata var. radiata</name>
    <name type="common">Mung bean</name>
    <name type="synonym">Phaseolus aureus</name>
    <dbReference type="NCBI Taxonomy" id="3916"/>
    <lineage>
        <taxon>Eukaryota</taxon>
        <taxon>Viridiplantae</taxon>
        <taxon>Streptophyta</taxon>
        <taxon>Embryophyta</taxon>
        <taxon>Tracheophyta</taxon>
        <taxon>Spermatophyta</taxon>
        <taxon>Magnoliopsida</taxon>
        <taxon>eudicotyledons</taxon>
        <taxon>Gunneridae</taxon>
        <taxon>Pentapetalae</taxon>
        <taxon>rosids</taxon>
        <taxon>fabids</taxon>
        <taxon>Fabales</taxon>
        <taxon>Fabaceae</taxon>
        <taxon>Papilionoideae</taxon>
        <taxon>50 kb inversion clade</taxon>
        <taxon>NPAAA clade</taxon>
        <taxon>indigoferoid/millettioid clade</taxon>
        <taxon>Phaseoleae</taxon>
        <taxon>Vigna</taxon>
    </lineage>
</organism>
<dbReference type="KEGG" id="vra:106770333"/>
<dbReference type="SUPFAM" id="SSF50630">
    <property type="entry name" value="Acid proteases"/>
    <property type="match status" value="1"/>
</dbReference>
<dbReference type="SUPFAM" id="SSF56672">
    <property type="entry name" value="DNA/RNA polymerases"/>
    <property type="match status" value="1"/>
</dbReference>
<dbReference type="Gene3D" id="3.10.10.10">
    <property type="entry name" value="HIV Type 1 Reverse Transcriptase, subunit A, domain 1"/>
    <property type="match status" value="1"/>
</dbReference>
<evidence type="ECO:0000313" key="2">
    <source>
        <dbReference type="Proteomes" id="UP000087766"/>
    </source>
</evidence>
<feature type="compositionally biased region" description="Polar residues" evidence="1">
    <location>
        <begin position="10"/>
        <end position="23"/>
    </location>
</feature>
<dbReference type="Pfam" id="PF13650">
    <property type="entry name" value="Asp_protease_2"/>
    <property type="match status" value="1"/>
</dbReference>
<accession>A0A1S3V0F8</accession>
<reference evidence="3" key="2">
    <citation type="submission" date="2025-08" db="UniProtKB">
        <authorList>
            <consortium name="RefSeq"/>
        </authorList>
    </citation>
    <scope>IDENTIFICATION</scope>
    <source>
        <tissue evidence="3">Leaf</tissue>
    </source>
</reference>
<gene>
    <name evidence="3" type="primary">LOC106770333</name>
</gene>
<name>A0A1S3V0F8_VIGRR</name>
<dbReference type="PANTHER" id="PTHR15503">
    <property type="entry name" value="LDOC1 RELATED"/>
    <property type="match status" value="1"/>
</dbReference>
<proteinExistence type="predicted"/>
<dbReference type="InterPro" id="IPR021109">
    <property type="entry name" value="Peptidase_aspartic_dom_sf"/>
</dbReference>
<dbReference type="Gene3D" id="2.40.70.10">
    <property type="entry name" value="Acid Proteases"/>
    <property type="match status" value="1"/>
</dbReference>
<evidence type="ECO:0000256" key="1">
    <source>
        <dbReference type="SAM" id="MobiDB-lite"/>
    </source>
</evidence>
<dbReference type="RefSeq" id="XP_014511634.1">
    <property type="nucleotide sequence ID" value="XM_014656148.1"/>
</dbReference>
<feature type="region of interest" description="Disordered" evidence="1">
    <location>
        <begin position="1"/>
        <end position="25"/>
    </location>
</feature>
<protein>
    <submittedName>
        <fullName evidence="3">Uncharacterized protein LOC106770333</fullName>
    </submittedName>
</protein>
<dbReference type="PANTHER" id="PTHR15503:SF22">
    <property type="entry name" value="TRANSPOSON TY3-I GAG POLYPROTEIN"/>
    <property type="match status" value="1"/>
</dbReference>
<keyword evidence="2" id="KW-1185">Reference proteome</keyword>
<reference evidence="2" key="1">
    <citation type="journal article" date="2014" name="Nat. Commun.">
        <title>Genome sequence of mungbean and insights into evolution within Vigna species.</title>
        <authorList>
            <person name="Kang Y.J."/>
            <person name="Kim S.K."/>
            <person name="Kim M.Y."/>
            <person name="Lestari P."/>
            <person name="Kim K.H."/>
            <person name="Ha B.K."/>
            <person name="Jun T.H."/>
            <person name="Hwang W.J."/>
            <person name="Lee T."/>
            <person name="Lee J."/>
            <person name="Shim S."/>
            <person name="Yoon M.Y."/>
            <person name="Jang Y.E."/>
            <person name="Han K.S."/>
            <person name="Taeprayoon P."/>
            <person name="Yoon N."/>
            <person name="Somta P."/>
            <person name="Tanya P."/>
            <person name="Kim K.S."/>
            <person name="Gwag J.G."/>
            <person name="Moon J.K."/>
            <person name="Lee Y.H."/>
            <person name="Park B.S."/>
            <person name="Bombarely A."/>
            <person name="Doyle J.J."/>
            <person name="Jackson S.A."/>
            <person name="Schafleitner R."/>
            <person name="Srinives P."/>
            <person name="Varshney R.K."/>
            <person name="Lee S.H."/>
        </authorList>
    </citation>
    <scope>NUCLEOTIDE SEQUENCE [LARGE SCALE GENOMIC DNA]</scope>
    <source>
        <strain evidence="2">cv. VC1973A</strain>
    </source>
</reference>
<evidence type="ECO:0000313" key="3">
    <source>
        <dbReference type="RefSeq" id="XP_014511634.1"/>
    </source>
</evidence>
<dbReference type="InterPro" id="IPR032567">
    <property type="entry name" value="RTL1-rel"/>
</dbReference>
<dbReference type="InterPro" id="IPR043502">
    <property type="entry name" value="DNA/RNA_pol_sf"/>
</dbReference>
<dbReference type="GeneID" id="106770333"/>
<sequence length="276" mass="30844">MGLARRDGVATSTNARVSTTVGNENRGRMVRNLPYPEFLKRKEEGRCFRCGGPFKLGHRCTERSLCVLPLAEDEEGDEGEVGVDPDEKPMELSACSAKGLTPPKTMKLTGRIGERTVVVLIDSGANHNFVSRKLVEELKLPLTDTPPYLVSLGDGQKKLTRGHCDKLVKSKALRKLTDAETWTLVWDLGLVENEVEVKGQEMQWLPPPRDKEHRIAVKEGVDPVNVRPYRYPYFMKEELERQVADMIKAGLIRPSTSPFSTQLSSLKRKKVVGGFA</sequence>